<evidence type="ECO:0000256" key="5">
    <source>
        <dbReference type="ARBA" id="ARBA00022714"/>
    </source>
</evidence>
<evidence type="ECO:0000259" key="10">
    <source>
        <dbReference type="PROSITE" id="PS51085"/>
    </source>
</evidence>
<dbReference type="CDD" id="cd06185">
    <property type="entry name" value="PDR_like"/>
    <property type="match status" value="1"/>
</dbReference>
<name>A0ABZ1I6D9_9PSEU</name>
<dbReference type="InterPro" id="IPR054582">
    <property type="entry name" value="DmmA-like_N"/>
</dbReference>
<proteinExistence type="predicted"/>
<keyword evidence="8" id="KW-0408">Iron</keyword>
<dbReference type="PRINTS" id="PR00409">
    <property type="entry name" value="PHDIOXRDTASE"/>
</dbReference>
<dbReference type="Proteomes" id="UP001330812">
    <property type="component" value="Chromosome"/>
</dbReference>
<dbReference type="GO" id="GO:0016491">
    <property type="term" value="F:oxidoreductase activity"/>
    <property type="evidence" value="ECO:0007669"/>
    <property type="project" value="UniProtKB-KW"/>
</dbReference>
<keyword evidence="6" id="KW-0479">Metal-binding</keyword>
<sequence>MASHPEAGQRVDTGHGADADLAVEIKAKTSITDTITQLTLVPADGRDLPAWTPGSHIDLVLGPDLVRQYSLCGKPADTRSWQVSVLHQPDGRGGSAHVHQELSEGERIAVRGPRNNFRLVDAPRYLFIAGGIGITPILPMIESVDQAGAEWSLTYGGRSRGNMAYAVELHQTHGDGVTLVPEDTHGRIDLAGLLTDVTPGTAVYVCGPEGLLCAVEALAAELGILDQIHVERFTPKEQTDAPVRDNFEVEFARSGVTISVGPDESILEAARAVGVLAPFSCSEGTCGTCETTIVSGRADHRDSVLSPAEREENSTLMICISRAACPKLTLDL</sequence>
<dbReference type="Pfam" id="PF22290">
    <property type="entry name" value="DmmA-like_N"/>
    <property type="match status" value="1"/>
</dbReference>
<dbReference type="RefSeq" id="WP_326568865.1">
    <property type="nucleotide sequence ID" value="NZ_CP142149.1"/>
</dbReference>
<dbReference type="SUPFAM" id="SSF63380">
    <property type="entry name" value="Riboflavin synthase domain-like"/>
    <property type="match status" value="1"/>
</dbReference>
<keyword evidence="13" id="KW-1185">Reference proteome</keyword>
<dbReference type="EC" id="1.-.-.-" evidence="12"/>
<dbReference type="PANTHER" id="PTHR47354:SF1">
    <property type="entry name" value="CARNITINE MONOOXYGENASE REDUCTASE SUBUNIT"/>
    <property type="match status" value="1"/>
</dbReference>
<evidence type="ECO:0000313" key="12">
    <source>
        <dbReference type="EMBL" id="WSE29907.1"/>
    </source>
</evidence>
<evidence type="ECO:0000256" key="1">
    <source>
        <dbReference type="ARBA" id="ARBA00001917"/>
    </source>
</evidence>
<dbReference type="PROSITE" id="PS00197">
    <property type="entry name" value="2FE2S_FER_1"/>
    <property type="match status" value="1"/>
</dbReference>
<evidence type="ECO:0000256" key="2">
    <source>
        <dbReference type="ARBA" id="ARBA00001974"/>
    </source>
</evidence>
<evidence type="ECO:0000256" key="9">
    <source>
        <dbReference type="ARBA" id="ARBA00023014"/>
    </source>
</evidence>
<evidence type="ECO:0000256" key="6">
    <source>
        <dbReference type="ARBA" id="ARBA00022723"/>
    </source>
</evidence>
<dbReference type="InterPro" id="IPR017927">
    <property type="entry name" value="FAD-bd_FR_type"/>
</dbReference>
<evidence type="ECO:0000313" key="13">
    <source>
        <dbReference type="Proteomes" id="UP001330812"/>
    </source>
</evidence>
<feature type="domain" description="2Fe-2S ferredoxin-type" evidence="10">
    <location>
        <begin position="247"/>
        <end position="332"/>
    </location>
</feature>
<dbReference type="Gene3D" id="3.40.50.80">
    <property type="entry name" value="Nucleotide-binding domain of ferredoxin-NADP reductase (FNR) module"/>
    <property type="match status" value="1"/>
</dbReference>
<keyword evidence="3" id="KW-0285">Flavoprotein</keyword>
<reference evidence="12 13" key="1">
    <citation type="journal article" date="2015" name="Int. J. Syst. Evol. Microbiol.">
        <title>Amycolatopsis rhabdoformis sp. nov., an actinomycete isolated from a tropical forest soil.</title>
        <authorList>
            <person name="Souza W.R."/>
            <person name="Silva R.E."/>
            <person name="Goodfellow M."/>
            <person name="Busarakam K."/>
            <person name="Figueiro F.S."/>
            <person name="Ferreira D."/>
            <person name="Rodrigues-Filho E."/>
            <person name="Moraes L.A.B."/>
            <person name="Zucchi T.D."/>
        </authorList>
    </citation>
    <scope>NUCLEOTIDE SEQUENCE [LARGE SCALE GENOMIC DNA]</scope>
    <source>
        <strain evidence="12 13">NCIMB 14900</strain>
    </source>
</reference>
<evidence type="ECO:0000256" key="4">
    <source>
        <dbReference type="ARBA" id="ARBA00022643"/>
    </source>
</evidence>
<gene>
    <name evidence="12" type="ORF">VSH64_45160</name>
</gene>
<dbReference type="InterPro" id="IPR039261">
    <property type="entry name" value="FNR_nucleotide-bd"/>
</dbReference>
<dbReference type="EMBL" id="CP142149">
    <property type="protein sequence ID" value="WSE29907.1"/>
    <property type="molecule type" value="Genomic_DNA"/>
</dbReference>
<dbReference type="SUPFAM" id="SSF52343">
    <property type="entry name" value="Ferredoxin reductase-like, C-terminal NADP-linked domain"/>
    <property type="match status" value="1"/>
</dbReference>
<dbReference type="PANTHER" id="PTHR47354">
    <property type="entry name" value="NADH OXIDOREDUCTASE HCR"/>
    <property type="match status" value="1"/>
</dbReference>
<evidence type="ECO:0000256" key="8">
    <source>
        <dbReference type="ARBA" id="ARBA00023004"/>
    </source>
</evidence>
<organism evidence="12 13">
    <name type="scientific">Amycolatopsis rhabdoformis</name>
    <dbReference type="NCBI Taxonomy" id="1448059"/>
    <lineage>
        <taxon>Bacteria</taxon>
        <taxon>Bacillati</taxon>
        <taxon>Actinomycetota</taxon>
        <taxon>Actinomycetes</taxon>
        <taxon>Pseudonocardiales</taxon>
        <taxon>Pseudonocardiaceae</taxon>
        <taxon>Amycolatopsis</taxon>
    </lineage>
</organism>
<dbReference type="InterPro" id="IPR050415">
    <property type="entry name" value="MRET"/>
</dbReference>
<dbReference type="Pfam" id="PF00111">
    <property type="entry name" value="Fer2"/>
    <property type="match status" value="1"/>
</dbReference>
<feature type="domain" description="FAD-binding FR-type" evidence="11">
    <location>
        <begin position="18"/>
        <end position="120"/>
    </location>
</feature>
<keyword evidence="9" id="KW-0411">Iron-sulfur</keyword>
<evidence type="ECO:0000256" key="3">
    <source>
        <dbReference type="ARBA" id="ARBA00022630"/>
    </source>
</evidence>
<dbReference type="SUPFAM" id="SSF54292">
    <property type="entry name" value="2Fe-2S ferredoxin-like"/>
    <property type="match status" value="1"/>
</dbReference>
<dbReference type="InterPro" id="IPR012675">
    <property type="entry name" value="Beta-grasp_dom_sf"/>
</dbReference>
<comment type="cofactor">
    <cofactor evidence="2">
        <name>FAD</name>
        <dbReference type="ChEBI" id="CHEBI:57692"/>
    </cofactor>
</comment>
<dbReference type="Gene3D" id="2.40.30.10">
    <property type="entry name" value="Translation factors"/>
    <property type="match status" value="1"/>
</dbReference>
<accession>A0ABZ1I6D9</accession>
<dbReference type="PROSITE" id="PS51384">
    <property type="entry name" value="FAD_FR"/>
    <property type="match status" value="1"/>
</dbReference>
<dbReference type="InterPro" id="IPR036010">
    <property type="entry name" value="2Fe-2S_ferredoxin-like_sf"/>
</dbReference>
<dbReference type="Gene3D" id="3.10.20.30">
    <property type="match status" value="1"/>
</dbReference>
<dbReference type="CDD" id="cd00207">
    <property type="entry name" value="fer2"/>
    <property type="match status" value="1"/>
</dbReference>
<keyword evidence="7 12" id="KW-0560">Oxidoreductase</keyword>
<dbReference type="InterPro" id="IPR001041">
    <property type="entry name" value="2Fe-2S_ferredoxin-type"/>
</dbReference>
<evidence type="ECO:0000259" key="11">
    <source>
        <dbReference type="PROSITE" id="PS51384"/>
    </source>
</evidence>
<protein>
    <submittedName>
        <fullName evidence="12">PDR/VanB family oxidoreductase</fullName>
        <ecNumber evidence="12">1.-.-.-</ecNumber>
    </submittedName>
</protein>
<evidence type="ECO:0000256" key="7">
    <source>
        <dbReference type="ARBA" id="ARBA00023002"/>
    </source>
</evidence>
<dbReference type="InterPro" id="IPR006058">
    <property type="entry name" value="2Fe2S_fd_BS"/>
</dbReference>
<comment type="cofactor">
    <cofactor evidence="1">
        <name>FMN</name>
        <dbReference type="ChEBI" id="CHEBI:58210"/>
    </cofactor>
</comment>
<keyword evidence="4" id="KW-0288">FMN</keyword>
<keyword evidence="5" id="KW-0001">2Fe-2S</keyword>
<dbReference type="PROSITE" id="PS51085">
    <property type="entry name" value="2FE2S_FER_2"/>
    <property type="match status" value="1"/>
</dbReference>
<dbReference type="InterPro" id="IPR017938">
    <property type="entry name" value="Riboflavin_synthase-like_b-brl"/>
</dbReference>